<organism evidence="2 3">
    <name type="scientific">Panagrellus redivivus</name>
    <name type="common">Microworm</name>
    <dbReference type="NCBI Taxonomy" id="6233"/>
    <lineage>
        <taxon>Eukaryota</taxon>
        <taxon>Metazoa</taxon>
        <taxon>Ecdysozoa</taxon>
        <taxon>Nematoda</taxon>
        <taxon>Chromadorea</taxon>
        <taxon>Rhabditida</taxon>
        <taxon>Tylenchina</taxon>
        <taxon>Panagrolaimomorpha</taxon>
        <taxon>Panagrolaimoidea</taxon>
        <taxon>Panagrolaimidae</taxon>
        <taxon>Panagrellus</taxon>
    </lineage>
</organism>
<protein>
    <submittedName>
        <fullName evidence="3">Short neuropeptide F</fullName>
    </submittedName>
</protein>
<sequence length="86" mass="9837">MIVRELVATMLAILLTMTVIDSALGLPLNDDLSLYDDVYESPRQVESDFFTPEKRALMRLGKRAYMRLGKRTSYFLPSKRAPLRLG</sequence>
<evidence type="ECO:0000313" key="3">
    <source>
        <dbReference type="WBParaSite" id="Pan_g14459.t1"/>
    </source>
</evidence>
<evidence type="ECO:0000256" key="1">
    <source>
        <dbReference type="SAM" id="SignalP"/>
    </source>
</evidence>
<proteinExistence type="predicted"/>
<reference evidence="2" key="1">
    <citation type="journal article" date="2013" name="Genetics">
        <title>The draft genome and transcriptome of Panagrellus redivivus are shaped by the harsh demands of a free-living lifestyle.</title>
        <authorList>
            <person name="Srinivasan J."/>
            <person name="Dillman A.R."/>
            <person name="Macchietto M.G."/>
            <person name="Heikkinen L."/>
            <person name="Lakso M."/>
            <person name="Fracchia K.M."/>
            <person name="Antoshechkin I."/>
            <person name="Mortazavi A."/>
            <person name="Wong G."/>
            <person name="Sternberg P.W."/>
        </authorList>
    </citation>
    <scope>NUCLEOTIDE SEQUENCE [LARGE SCALE GENOMIC DNA]</scope>
    <source>
        <strain evidence="2">MT8872</strain>
    </source>
</reference>
<accession>A0A7E4ZSF9</accession>
<reference evidence="3" key="2">
    <citation type="submission" date="2020-10" db="UniProtKB">
        <authorList>
            <consortium name="WormBaseParasite"/>
        </authorList>
    </citation>
    <scope>IDENTIFICATION</scope>
</reference>
<feature type="chain" id="PRO_5028883669" evidence="1">
    <location>
        <begin position="26"/>
        <end position="86"/>
    </location>
</feature>
<dbReference type="Proteomes" id="UP000492821">
    <property type="component" value="Unassembled WGS sequence"/>
</dbReference>
<keyword evidence="2" id="KW-1185">Reference proteome</keyword>
<feature type="signal peptide" evidence="1">
    <location>
        <begin position="1"/>
        <end position="25"/>
    </location>
</feature>
<dbReference type="WBParaSite" id="Pan_g14459.t1">
    <property type="protein sequence ID" value="Pan_g14459.t1"/>
    <property type="gene ID" value="Pan_g14459"/>
</dbReference>
<evidence type="ECO:0000313" key="2">
    <source>
        <dbReference type="Proteomes" id="UP000492821"/>
    </source>
</evidence>
<dbReference type="AlphaFoldDB" id="A0A7E4ZSF9"/>
<name>A0A7E4ZSF9_PANRE</name>
<keyword evidence="1" id="KW-0732">Signal</keyword>